<organism evidence="3 4">
    <name type="scientific">Labilithrix luteola</name>
    <dbReference type="NCBI Taxonomy" id="1391654"/>
    <lineage>
        <taxon>Bacteria</taxon>
        <taxon>Pseudomonadati</taxon>
        <taxon>Myxococcota</taxon>
        <taxon>Polyangia</taxon>
        <taxon>Polyangiales</taxon>
        <taxon>Labilitrichaceae</taxon>
        <taxon>Labilithrix</taxon>
    </lineage>
</organism>
<evidence type="ECO:0000313" key="3">
    <source>
        <dbReference type="EMBL" id="AKU96561.1"/>
    </source>
</evidence>
<dbReference type="AlphaFoldDB" id="A0A0K1PT49"/>
<proteinExistence type="predicted"/>
<keyword evidence="2" id="KW-0472">Membrane</keyword>
<sequence length="82" mass="8328">MNTTAADSGENQSMGDGAQRAMKRVGHALERPIVGAGVVGGLVAAAAGAWGPSEAAIGAAAALIAYRMLNKRLRRESSPDDH</sequence>
<keyword evidence="2" id="KW-0812">Transmembrane</keyword>
<gene>
    <name evidence="3" type="ORF">AKJ09_03225</name>
</gene>
<evidence type="ECO:0000256" key="1">
    <source>
        <dbReference type="SAM" id="MobiDB-lite"/>
    </source>
</evidence>
<dbReference type="KEGG" id="llu:AKJ09_03225"/>
<protein>
    <submittedName>
        <fullName evidence="3">Uncharacterized protein</fullName>
    </submittedName>
</protein>
<feature type="compositionally biased region" description="Polar residues" evidence="1">
    <location>
        <begin position="1"/>
        <end position="14"/>
    </location>
</feature>
<reference evidence="3 4" key="1">
    <citation type="submission" date="2015-08" db="EMBL/GenBank/DDBJ databases">
        <authorList>
            <person name="Babu N.S."/>
            <person name="Beckwith C.J."/>
            <person name="Beseler K.G."/>
            <person name="Brison A."/>
            <person name="Carone J.V."/>
            <person name="Caskin T.P."/>
            <person name="Diamond M."/>
            <person name="Durham M.E."/>
            <person name="Foxe J.M."/>
            <person name="Go M."/>
            <person name="Henderson B.A."/>
            <person name="Jones I.B."/>
            <person name="McGettigan J.A."/>
            <person name="Micheletti S.J."/>
            <person name="Nasrallah M.E."/>
            <person name="Ortiz D."/>
            <person name="Piller C.R."/>
            <person name="Privatt S.R."/>
            <person name="Schneider S.L."/>
            <person name="Sharp S."/>
            <person name="Smith T.C."/>
            <person name="Stanton J.D."/>
            <person name="Ullery H.E."/>
            <person name="Wilson R.J."/>
            <person name="Serrano M.G."/>
            <person name="Buck G."/>
            <person name="Lee V."/>
            <person name="Wang Y."/>
            <person name="Carvalho R."/>
            <person name="Voegtly L."/>
            <person name="Shi R."/>
            <person name="Duckworth R."/>
            <person name="Johnson A."/>
            <person name="Loviza R."/>
            <person name="Walstead R."/>
            <person name="Shah Z."/>
            <person name="Kiflezghi M."/>
            <person name="Wade K."/>
            <person name="Ball S.L."/>
            <person name="Bradley K.W."/>
            <person name="Asai D.J."/>
            <person name="Bowman C.A."/>
            <person name="Russell D.A."/>
            <person name="Pope W.H."/>
            <person name="Jacobs-Sera D."/>
            <person name="Hendrix R.W."/>
            <person name="Hatfull G.F."/>
        </authorList>
    </citation>
    <scope>NUCLEOTIDE SEQUENCE [LARGE SCALE GENOMIC DNA]</scope>
    <source>
        <strain evidence="3 4">DSM 27648</strain>
    </source>
</reference>
<dbReference type="RefSeq" id="WP_146647828.1">
    <property type="nucleotide sequence ID" value="NZ_CP012333.1"/>
</dbReference>
<evidence type="ECO:0000313" key="4">
    <source>
        <dbReference type="Proteomes" id="UP000064967"/>
    </source>
</evidence>
<feature type="region of interest" description="Disordered" evidence="1">
    <location>
        <begin position="1"/>
        <end position="23"/>
    </location>
</feature>
<evidence type="ECO:0000256" key="2">
    <source>
        <dbReference type="SAM" id="Phobius"/>
    </source>
</evidence>
<dbReference type="EMBL" id="CP012333">
    <property type="protein sequence ID" value="AKU96561.1"/>
    <property type="molecule type" value="Genomic_DNA"/>
</dbReference>
<accession>A0A0K1PT49</accession>
<dbReference type="Proteomes" id="UP000064967">
    <property type="component" value="Chromosome"/>
</dbReference>
<name>A0A0K1PT49_9BACT</name>
<feature type="transmembrane region" description="Helical" evidence="2">
    <location>
        <begin position="33"/>
        <end position="66"/>
    </location>
</feature>
<keyword evidence="4" id="KW-1185">Reference proteome</keyword>
<keyword evidence="2" id="KW-1133">Transmembrane helix</keyword>